<proteinExistence type="predicted"/>
<feature type="non-terminal residue" evidence="1">
    <location>
        <position position="1"/>
    </location>
</feature>
<name>A0A8S0PAV7_OLEEU</name>
<keyword evidence="2" id="KW-1185">Reference proteome</keyword>
<accession>A0A8S0PAV7</accession>
<dbReference type="Gramene" id="OE9A045178T1">
    <property type="protein sequence ID" value="OE9A045178C1"/>
    <property type="gene ID" value="OE9A045178"/>
</dbReference>
<evidence type="ECO:0000313" key="2">
    <source>
        <dbReference type="Proteomes" id="UP000594638"/>
    </source>
</evidence>
<dbReference type="OrthoDB" id="1937110at2759"/>
<dbReference type="EMBL" id="CACTIH010000021">
    <property type="protein sequence ID" value="CAA2934950.1"/>
    <property type="molecule type" value="Genomic_DNA"/>
</dbReference>
<protein>
    <submittedName>
        <fullName evidence="1">Uncharacterized protein</fullName>
    </submittedName>
</protein>
<organism evidence="1 2">
    <name type="scientific">Olea europaea subsp. europaea</name>
    <dbReference type="NCBI Taxonomy" id="158383"/>
    <lineage>
        <taxon>Eukaryota</taxon>
        <taxon>Viridiplantae</taxon>
        <taxon>Streptophyta</taxon>
        <taxon>Embryophyta</taxon>
        <taxon>Tracheophyta</taxon>
        <taxon>Spermatophyta</taxon>
        <taxon>Magnoliopsida</taxon>
        <taxon>eudicotyledons</taxon>
        <taxon>Gunneridae</taxon>
        <taxon>Pentapetalae</taxon>
        <taxon>asterids</taxon>
        <taxon>lamiids</taxon>
        <taxon>Lamiales</taxon>
        <taxon>Oleaceae</taxon>
        <taxon>Oleeae</taxon>
        <taxon>Olea</taxon>
    </lineage>
</organism>
<comment type="caution">
    <text evidence="1">The sequence shown here is derived from an EMBL/GenBank/DDBJ whole genome shotgun (WGS) entry which is preliminary data.</text>
</comment>
<gene>
    <name evidence="1" type="ORF">OLEA9_A045178</name>
</gene>
<reference evidence="1 2" key="1">
    <citation type="submission" date="2019-12" db="EMBL/GenBank/DDBJ databases">
        <authorList>
            <person name="Alioto T."/>
            <person name="Alioto T."/>
            <person name="Gomez Garrido J."/>
        </authorList>
    </citation>
    <scope>NUCLEOTIDE SEQUENCE [LARGE SCALE GENOMIC DNA]</scope>
</reference>
<dbReference type="Proteomes" id="UP000594638">
    <property type="component" value="Unassembled WGS sequence"/>
</dbReference>
<dbReference type="AlphaFoldDB" id="A0A8S0PAV7"/>
<sequence length="126" mass="13973">KATKKTAEVAKLQVEGKFQKVGKPIPSVQMSYQNPGDFGAFNTKISIKKKIMDALKDKDSIIGICGVGGMYLMIQDQFVGKLGLKIKDIADKYERAERLRKRIGGGKSKSILIILDDVWGDIELEK</sequence>
<evidence type="ECO:0000313" key="1">
    <source>
        <dbReference type="EMBL" id="CAA2934950.1"/>
    </source>
</evidence>